<feature type="signal peptide" evidence="7">
    <location>
        <begin position="1"/>
        <end position="21"/>
    </location>
</feature>
<keyword evidence="2" id="KW-1003">Cell membrane</keyword>
<evidence type="ECO:0000256" key="7">
    <source>
        <dbReference type="SAM" id="SignalP"/>
    </source>
</evidence>
<dbReference type="PANTHER" id="PTHR30086:SF20">
    <property type="entry name" value="ARGININE EXPORTER PROTEIN ARGO-RELATED"/>
    <property type="match status" value="1"/>
</dbReference>
<evidence type="ECO:0000256" key="5">
    <source>
        <dbReference type="ARBA" id="ARBA00023136"/>
    </source>
</evidence>
<sequence length="207" mass="21166">MDLSLSLATVAALFASMAVLAAMPSVSVLAVTARAASGGFRHGALTSLGVVAGDLVFIALAIFGLAMLAEAMGEAFVLVRYAGGLYLLWLGVVVWRAAGRSAAGTAAAAGSGWSSFMTGLLITLADQKAVLFYLGFFPAFLDLSEMSVSDAAMIGLIALLAVGGVKLIYAWAAHRAGAWLGRGAGLWMNRIASVVMVGAGIVVLLRR</sequence>
<dbReference type="Pfam" id="PF01810">
    <property type="entry name" value="LysE"/>
    <property type="match status" value="1"/>
</dbReference>
<evidence type="ECO:0000313" key="9">
    <source>
        <dbReference type="Proteomes" id="UP000248330"/>
    </source>
</evidence>
<evidence type="ECO:0000256" key="6">
    <source>
        <dbReference type="SAM" id="Phobius"/>
    </source>
</evidence>
<dbReference type="InterPro" id="IPR001123">
    <property type="entry name" value="LeuE-type"/>
</dbReference>
<keyword evidence="4 6" id="KW-1133">Transmembrane helix</keyword>
<evidence type="ECO:0000256" key="1">
    <source>
        <dbReference type="ARBA" id="ARBA00004651"/>
    </source>
</evidence>
<dbReference type="GO" id="GO:0015171">
    <property type="term" value="F:amino acid transmembrane transporter activity"/>
    <property type="evidence" value="ECO:0007669"/>
    <property type="project" value="TreeGrafter"/>
</dbReference>
<dbReference type="GO" id="GO:0005886">
    <property type="term" value="C:plasma membrane"/>
    <property type="evidence" value="ECO:0007669"/>
    <property type="project" value="UniProtKB-SubCell"/>
</dbReference>
<keyword evidence="7" id="KW-0732">Signal</keyword>
<proteinExistence type="predicted"/>
<dbReference type="Proteomes" id="UP000248330">
    <property type="component" value="Unassembled WGS sequence"/>
</dbReference>
<feature type="transmembrane region" description="Helical" evidence="6">
    <location>
        <begin position="153"/>
        <end position="172"/>
    </location>
</feature>
<name>A0A318EAT5_9GAMM</name>
<reference evidence="8 9" key="1">
    <citation type="submission" date="2018-04" db="EMBL/GenBank/DDBJ databases">
        <title>Genomic Encyclopedia of Type Strains, Phase IV (KMG-IV): sequencing the most valuable type-strain genomes for metagenomic binning, comparative biology and taxonomic classification.</title>
        <authorList>
            <person name="Goeker M."/>
        </authorList>
    </citation>
    <scope>NUCLEOTIDE SEQUENCE [LARGE SCALE GENOMIC DNA]</scope>
    <source>
        <strain evidence="8 9">DSM 104150</strain>
    </source>
</reference>
<keyword evidence="9" id="KW-1185">Reference proteome</keyword>
<evidence type="ECO:0000256" key="4">
    <source>
        <dbReference type="ARBA" id="ARBA00022989"/>
    </source>
</evidence>
<evidence type="ECO:0000256" key="2">
    <source>
        <dbReference type="ARBA" id="ARBA00022475"/>
    </source>
</evidence>
<evidence type="ECO:0000256" key="3">
    <source>
        <dbReference type="ARBA" id="ARBA00022692"/>
    </source>
</evidence>
<evidence type="ECO:0000313" key="8">
    <source>
        <dbReference type="EMBL" id="PXV66658.1"/>
    </source>
</evidence>
<keyword evidence="3 6" id="KW-0812">Transmembrane</keyword>
<dbReference type="AlphaFoldDB" id="A0A318EAT5"/>
<comment type="caution">
    <text evidence="8">The sequence shown here is derived from an EMBL/GenBank/DDBJ whole genome shotgun (WGS) entry which is preliminary data.</text>
</comment>
<gene>
    <name evidence="8" type="ORF">C8D93_107223</name>
</gene>
<comment type="subcellular location">
    <subcellularLocation>
        <location evidence="1">Cell membrane</location>
        <topology evidence="1">Multi-pass membrane protein</topology>
    </subcellularLocation>
</comment>
<keyword evidence="5 6" id="KW-0472">Membrane</keyword>
<dbReference type="PANTHER" id="PTHR30086">
    <property type="entry name" value="ARGININE EXPORTER PROTEIN ARGO"/>
    <property type="match status" value="1"/>
</dbReference>
<feature type="chain" id="PRO_5016393500" evidence="7">
    <location>
        <begin position="22"/>
        <end position="207"/>
    </location>
</feature>
<feature type="transmembrane region" description="Helical" evidence="6">
    <location>
        <begin position="118"/>
        <end position="141"/>
    </location>
</feature>
<feature type="transmembrane region" description="Helical" evidence="6">
    <location>
        <begin position="48"/>
        <end position="69"/>
    </location>
</feature>
<dbReference type="OrthoDB" id="9804822at2"/>
<feature type="transmembrane region" description="Helical" evidence="6">
    <location>
        <begin position="184"/>
        <end position="205"/>
    </location>
</feature>
<accession>A0A318EAT5</accession>
<dbReference type="RefSeq" id="WP_110265774.1">
    <property type="nucleotide sequence ID" value="NZ_CAKZQT010000033.1"/>
</dbReference>
<organism evidence="8 9">
    <name type="scientific">Sinimarinibacterium flocculans</name>
    <dbReference type="NCBI Taxonomy" id="985250"/>
    <lineage>
        <taxon>Bacteria</taxon>
        <taxon>Pseudomonadati</taxon>
        <taxon>Pseudomonadota</taxon>
        <taxon>Gammaproteobacteria</taxon>
        <taxon>Nevskiales</taxon>
        <taxon>Nevskiaceae</taxon>
        <taxon>Sinimarinibacterium</taxon>
    </lineage>
</organism>
<dbReference type="EMBL" id="QICN01000007">
    <property type="protein sequence ID" value="PXV66658.1"/>
    <property type="molecule type" value="Genomic_DNA"/>
</dbReference>
<protein>
    <submittedName>
        <fullName evidence="8">Threonine/homoserine/homoserine lactone efflux protein</fullName>
    </submittedName>
</protein>
<feature type="transmembrane region" description="Helical" evidence="6">
    <location>
        <begin position="81"/>
        <end position="98"/>
    </location>
</feature>